<name>A0ABT2W986_9FLAO</name>
<proteinExistence type="predicted"/>
<gene>
    <name evidence="1" type="ORF">NZ698_16395</name>
</gene>
<evidence type="ECO:0000313" key="2">
    <source>
        <dbReference type="Proteomes" id="UP001208649"/>
    </source>
</evidence>
<accession>A0ABT2W986</accession>
<dbReference type="EMBL" id="JAOTEM010000005">
    <property type="protein sequence ID" value="MCU7618776.1"/>
    <property type="molecule type" value="Genomic_DNA"/>
</dbReference>
<protein>
    <submittedName>
        <fullName evidence="1">Uncharacterized protein</fullName>
    </submittedName>
</protein>
<sequence length="154" mass="18709">MCNFLKEKINAKNIVSQKSKNIIESVIGNYTMMEDYGTEKFYKRESSKISNYNITLEQNKIWNLCFEKLNFEDVADKNELESDWRYPYNKLNFAKKILTLYKNTEYGDSWQHIASTPRYHIALYMYFLPWKERKNIYKEIDKLKKELKQQKNID</sequence>
<evidence type="ECO:0000313" key="1">
    <source>
        <dbReference type="EMBL" id="MCU7618776.1"/>
    </source>
</evidence>
<organism evidence="1 2">
    <name type="scientific">Chryseobacterium edaphi</name>
    <dbReference type="NCBI Taxonomy" id="2976532"/>
    <lineage>
        <taxon>Bacteria</taxon>
        <taxon>Pseudomonadati</taxon>
        <taxon>Bacteroidota</taxon>
        <taxon>Flavobacteriia</taxon>
        <taxon>Flavobacteriales</taxon>
        <taxon>Weeksellaceae</taxon>
        <taxon>Chryseobacterium group</taxon>
        <taxon>Chryseobacterium</taxon>
    </lineage>
</organism>
<reference evidence="2" key="1">
    <citation type="submission" date="2023-07" db="EMBL/GenBank/DDBJ databases">
        <title>Chryseobacterium sp. strain PBS4-4 Genome sequencing and assembly.</title>
        <authorList>
            <person name="Jung Y."/>
        </authorList>
    </citation>
    <scope>NUCLEOTIDE SEQUENCE [LARGE SCALE GENOMIC DNA]</scope>
    <source>
        <strain evidence="2">PBS4-4</strain>
    </source>
</reference>
<keyword evidence="2" id="KW-1185">Reference proteome</keyword>
<dbReference type="RefSeq" id="WP_263004297.1">
    <property type="nucleotide sequence ID" value="NZ_JAOTEM010000005.1"/>
</dbReference>
<comment type="caution">
    <text evidence="1">The sequence shown here is derived from an EMBL/GenBank/DDBJ whole genome shotgun (WGS) entry which is preliminary data.</text>
</comment>
<dbReference type="Proteomes" id="UP001208649">
    <property type="component" value="Unassembled WGS sequence"/>
</dbReference>